<dbReference type="RefSeq" id="WP_130650302.1">
    <property type="nucleotide sequence ID" value="NZ_BMHA01000014.1"/>
</dbReference>
<evidence type="ECO:0000313" key="2">
    <source>
        <dbReference type="EMBL" id="GGI09285.1"/>
    </source>
</evidence>
<accession>A0A8J3EZ65</accession>
<comment type="caution">
    <text evidence="2">The sequence shown here is derived from an EMBL/GenBank/DDBJ whole genome shotgun (WGS) entry which is preliminary data.</text>
</comment>
<dbReference type="GO" id="GO:0004540">
    <property type="term" value="F:RNA nuclease activity"/>
    <property type="evidence" value="ECO:0007669"/>
    <property type="project" value="InterPro"/>
</dbReference>
<evidence type="ECO:0000259" key="1">
    <source>
        <dbReference type="SMART" id="SM00955"/>
    </source>
</evidence>
<reference evidence="2" key="1">
    <citation type="journal article" date="2014" name="Int. J. Syst. Evol. Microbiol.">
        <title>Complete genome sequence of Corynebacterium casei LMG S-19264T (=DSM 44701T), isolated from a smear-ripened cheese.</title>
        <authorList>
            <consortium name="US DOE Joint Genome Institute (JGI-PGF)"/>
            <person name="Walter F."/>
            <person name="Albersmeier A."/>
            <person name="Kalinowski J."/>
            <person name="Ruckert C."/>
        </authorList>
    </citation>
    <scope>NUCLEOTIDE SEQUENCE</scope>
    <source>
        <strain evidence="2">CGMCC 1.14988</strain>
    </source>
</reference>
<keyword evidence="3" id="KW-1185">Reference proteome</keyword>
<dbReference type="GO" id="GO:0003723">
    <property type="term" value="F:RNA binding"/>
    <property type="evidence" value="ECO:0007669"/>
    <property type="project" value="InterPro"/>
</dbReference>
<sequence length="716" mass="74562">MQVRARYRPHPRGFGFATPVAADGITAVELTGTDADGAARPFDSAFVPPPVASGFVADDLVEATLAFDDKGASVTEMSLVARARRMLVGRVQQGPGRLVLEPDPSLGGGWIRLDPSLAPRLQTALGRQIVVLLVDDEDGAPVGRALVAGPHVVGSPQAVRAAAVVVALGRAAPGLVPGGASAAGLDPATTEATHTRVVGLLAGGGRGGAEGLAVDGHVPGAGLEVVDRTDEVCVTIDDAGARDLDDAVSARWNGDDAPVELAVHIADAAGTVAIGSPADLYARTVASSAYLASGANAPMLDPALSEDALSLLPGVERRVLSVRFDVSAAGELGAPRLELATIRSAAKLTYAAVEGWLDGERAGVDRLAGDRTDEVGPVLDAIVETARRLGVERDTRTTFEDLFAPVEVGPAVVDGKLTTVVAEPHAAAYRLIERLMVAANEQVAGWLVANDVPALYRAHVGIDPDRRERLRAAARLAGAVVPSLGVSGAADDAAEVTAAEVTAADENAVVADVLAEVDRLAAEGRTEDRDLLVAAATSSTARATYEPDPSAHQGLAAAAYCHFTSPIRRYADLTVHRQIRAVLAGGRAPLTVDDLRGLAVWIDHRAGAINFLQARERGDLWSRLLDRGFLDGPEPAVVTGLTTNGLRIRLPRIGVSGFVTAERALDLPPRERGRLEVDEHGLTTTSGPWRLGTAIEVRFVGLDDTGRANWRLGHAR</sequence>
<dbReference type="AlphaFoldDB" id="A0A8J3EZ65"/>
<proteinExistence type="predicted"/>
<gene>
    <name evidence="2" type="ORF">GCM10011354_33320</name>
</gene>
<dbReference type="PANTHER" id="PTHR23355:SF9">
    <property type="entry name" value="DIS3-LIKE EXONUCLEASE 2"/>
    <property type="match status" value="1"/>
</dbReference>
<dbReference type="PANTHER" id="PTHR23355">
    <property type="entry name" value="RIBONUCLEASE"/>
    <property type="match status" value="1"/>
</dbReference>
<protein>
    <recommendedName>
        <fullName evidence="1">RNB domain-containing protein</fullName>
    </recommendedName>
</protein>
<dbReference type="EMBL" id="BMHA01000014">
    <property type="protein sequence ID" value="GGI09285.1"/>
    <property type="molecule type" value="Genomic_DNA"/>
</dbReference>
<dbReference type="InterPro" id="IPR001900">
    <property type="entry name" value="RNase_II/R"/>
</dbReference>
<name>A0A8J3EZ65_9ACTN</name>
<organism evidence="2 3">
    <name type="scientific">Egicoccus halophilus</name>
    <dbReference type="NCBI Taxonomy" id="1670830"/>
    <lineage>
        <taxon>Bacteria</taxon>
        <taxon>Bacillati</taxon>
        <taxon>Actinomycetota</taxon>
        <taxon>Nitriliruptoria</taxon>
        <taxon>Egicoccales</taxon>
        <taxon>Egicoccaceae</taxon>
        <taxon>Egicoccus</taxon>
    </lineage>
</organism>
<dbReference type="GO" id="GO:0006402">
    <property type="term" value="P:mRNA catabolic process"/>
    <property type="evidence" value="ECO:0007669"/>
    <property type="project" value="TreeGrafter"/>
</dbReference>
<dbReference type="SUPFAM" id="SSF50249">
    <property type="entry name" value="Nucleic acid-binding proteins"/>
    <property type="match status" value="1"/>
</dbReference>
<dbReference type="OrthoDB" id="5800376at2"/>
<dbReference type="Proteomes" id="UP000650511">
    <property type="component" value="Unassembled WGS sequence"/>
</dbReference>
<feature type="domain" description="RNB" evidence="1">
    <location>
        <begin position="225"/>
        <end position="585"/>
    </location>
</feature>
<dbReference type="SMART" id="SM00955">
    <property type="entry name" value="RNB"/>
    <property type="match status" value="1"/>
</dbReference>
<dbReference type="InterPro" id="IPR050180">
    <property type="entry name" value="RNR_Ribonuclease"/>
</dbReference>
<dbReference type="InterPro" id="IPR012340">
    <property type="entry name" value="NA-bd_OB-fold"/>
</dbReference>
<dbReference type="Pfam" id="PF00773">
    <property type="entry name" value="RNB"/>
    <property type="match status" value="1"/>
</dbReference>
<reference evidence="2" key="2">
    <citation type="submission" date="2020-09" db="EMBL/GenBank/DDBJ databases">
        <authorList>
            <person name="Sun Q."/>
            <person name="Zhou Y."/>
        </authorList>
    </citation>
    <scope>NUCLEOTIDE SEQUENCE</scope>
    <source>
        <strain evidence="2">CGMCC 1.14988</strain>
    </source>
</reference>
<evidence type="ECO:0000313" key="3">
    <source>
        <dbReference type="Proteomes" id="UP000650511"/>
    </source>
</evidence>